<sequence length="899" mass="102655">HGLKQWNGDFFVRSSLHAQGFRMALGHDEGQACYCTTPAILQVIDLEGIQTLAVDFCNCVKALPHWQQLLRARLFPSTVVEPQIVATFRALEVFQLLSFMFKVTGYEFYHTLARLTDNTGTATPMNKVSAWMRMVREWRHIKLLKRMHRQSPKDLAGSNSAEGMTFAPGSLAVQCPVCPWPGLNMPDGWETETEKPWRHSLFVAIDANFRLVRFAASTSIKDPSLNKGGGFLVEQVAFRQHVQEYGSRIPYDPSDCNQHDAVKSATRRRGQGLATSGIATVDCARHDCKNPSSVTILDVGEEQVRMDYIFLNRLAQNSPIRIVVSYDIACQWSKKLFDRIAIYPPSMTPSQGRRQMTFLVPKFHLPAHIPRCHAKYSFWKTPYMGQTDGEAPERGWDNTNRLAGSVKNMSPGSYLDTIDDHLGDYNWRKATLLGPSLLKGVREAIPARIEQAAVFAEFTKSLPQQSIAAWTIVVEDWEEDPARPNPFETTVPQLTKASVRVVLAQEEANELETPVMEDDEDRQDTTVDAVQASIKHVVGPSQMIFQGLEIENHQRRLKRLHRALSPHSTDRQRAKVMEGLNSLRRRIELWAEIQEDHVAAVKPLHTEWKDANVIAVADWPLFLPSEVVGRVPRNLKLLDSEFRLREAEAFECLATMRRQLLYRSHIYKFKNRHITGQLLKTRANTTVKSVVANIDDAAARYRELRIRLDVLHEAMGNSATGKKHDSWNRALRALTPEDIRALDEGDINETEGTRQVSWIWRIHRHTTDEQEMNEGTLSVSLGSVLIDYAATVLRIEWCKARARAHRWDEEVTLTLTEMERTLLFFAAKQEQWVQRAQRIDISPGEHAYALRQADIRRRIRNHAEQMWTPVAMWNSTGDVPKLVRRRRAKKQHQAGDTDT</sequence>
<comment type="caution">
    <text evidence="2">The sequence shown here is derived from an EMBL/GenBank/DDBJ whole genome shotgun (WGS) entry which is preliminary data.</text>
</comment>
<protein>
    <recommendedName>
        <fullName evidence="1">CxC2-like cysteine cluster KDZ transposase-associated domain-containing protein</fullName>
    </recommendedName>
</protein>
<evidence type="ECO:0000313" key="3">
    <source>
        <dbReference type="Proteomes" id="UP001175226"/>
    </source>
</evidence>
<proteinExistence type="predicted"/>
<dbReference type="InterPro" id="IPR040521">
    <property type="entry name" value="KDZ"/>
</dbReference>
<dbReference type="Proteomes" id="UP001175226">
    <property type="component" value="Unassembled WGS sequence"/>
</dbReference>
<organism evidence="2 3">
    <name type="scientific">Armillaria borealis</name>
    <dbReference type="NCBI Taxonomy" id="47425"/>
    <lineage>
        <taxon>Eukaryota</taxon>
        <taxon>Fungi</taxon>
        <taxon>Dikarya</taxon>
        <taxon>Basidiomycota</taxon>
        <taxon>Agaricomycotina</taxon>
        <taxon>Agaricomycetes</taxon>
        <taxon>Agaricomycetidae</taxon>
        <taxon>Agaricales</taxon>
        <taxon>Marasmiineae</taxon>
        <taxon>Physalacriaceae</taxon>
        <taxon>Armillaria</taxon>
    </lineage>
</organism>
<accession>A0AA39MK80</accession>
<dbReference type="Pfam" id="PF18758">
    <property type="entry name" value="KDZ"/>
    <property type="match status" value="1"/>
</dbReference>
<dbReference type="PANTHER" id="PTHR33096:SF1">
    <property type="entry name" value="CXC1-LIKE CYSTEINE CLUSTER ASSOCIATED WITH KDZ TRANSPOSASES DOMAIN-CONTAINING PROTEIN"/>
    <property type="match status" value="1"/>
</dbReference>
<name>A0AA39MK80_9AGAR</name>
<dbReference type="Pfam" id="PF18803">
    <property type="entry name" value="CxC2"/>
    <property type="match status" value="1"/>
</dbReference>
<evidence type="ECO:0000313" key="2">
    <source>
        <dbReference type="EMBL" id="KAK0437357.1"/>
    </source>
</evidence>
<dbReference type="InterPro" id="IPR041457">
    <property type="entry name" value="CxC2_KDZ-assoc"/>
</dbReference>
<feature type="domain" description="CxC2-like cysteine cluster KDZ transposase-associated" evidence="1">
    <location>
        <begin position="16"/>
        <end position="120"/>
    </location>
</feature>
<reference evidence="2" key="1">
    <citation type="submission" date="2023-06" db="EMBL/GenBank/DDBJ databases">
        <authorList>
            <consortium name="Lawrence Berkeley National Laboratory"/>
            <person name="Ahrendt S."/>
            <person name="Sahu N."/>
            <person name="Indic B."/>
            <person name="Wong-Bajracharya J."/>
            <person name="Merenyi Z."/>
            <person name="Ke H.-M."/>
            <person name="Monk M."/>
            <person name="Kocsube S."/>
            <person name="Drula E."/>
            <person name="Lipzen A."/>
            <person name="Balint B."/>
            <person name="Henrissat B."/>
            <person name="Andreopoulos B."/>
            <person name="Martin F.M."/>
            <person name="Harder C.B."/>
            <person name="Rigling D."/>
            <person name="Ford K.L."/>
            <person name="Foster G.D."/>
            <person name="Pangilinan J."/>
            <person name="Papanicolaou A."/>
            <person name="Barry K."/>
            <person name="LaButti K."/>
            <person name="Viragh M."/>
            <person name="Koriabine M."/>
            <person name="Yan M."/>
            <person name="Riley R."/>
            <person name="Champramary S."/>
            <person name="Plett K.L."/>
            <person name="Tsai I.J."/>
            <person name="Slot J."/>
            <person name="Sipos G."/>
            <person name="Plett J."/>
            <person name="Nagy L.G."/>
            <person name="Grigoriev I.V."/>
        </authorList>
    </citation>
    <scope>NUCLEOTIDE SEQUENCE</scope>
    <source>
        <strain evidence="2">FPL87.14</strain>
    </source>
</reference>
<dbReference type="EMBL" id="JAUEPT010000049">
    <property type="protein sequence ID" value="KAK0437357.1"/>
    <property type="molecule type" value="Genomic_DNA"/>
</dbReference>
<gene>
    <name evidence="2" type="ORF">EV421DRAFT_1715269</name>
</gene>
<keyword evidence="3" id="KW-1185">Reference proteome</keyword>
<evidence type="ECO:0000259" key="1">
    <source>
        <dbReference type="Pfam" id="PF18803"/>
    </source>
</evidence>
<dbReference type="AlphaFoldDB" id="A0AA39MK80"/>
<feature type="non-terminal residue" evidence="2">
    <location>
        <position position="899"/>
    </location>
</feature>
<dbReference type="PANTHER" id="PTHR33096">
    <property type="entry name" value="CXC2 DOMAIN-CONTAINING PROTEIN"/>
    <property type="match status" value="1"/>
</dbReference>